<organism evidence="10 11">
    <name type="scientific">Ceratopteris richardii</name>
    <name type="common">Triangle waterfern</name>
    <dbReference type="NCBI Taxonomy" id="49495"/>
    <lineage>
        <taxon>Eukaryota</taxon>
        <taxon>Viridiplantae</taxon>
        <taxon>Streptophyta</taxon>
        <taxon>Embryophyta</taxon>
        <taxon>Tracheophyta</taxon>
        <taxon>Polypodiopsida</taxon>
        <taxon>Polypodiidae</taxon>
        <taxon>Polypodiales</taxon>
        <taxon>Pteridineae</taxon>
        <taxon>Pteridaceae</taxon>
        <taxon>Parkerioideae</taxon>
        <taxon>Ceratopteris</taxon>
    </lineage>
</organism>
<feature type="transmembrane region" description="Helical" evidence="8">
    <location>
        <begin position="173"/>
        <end position="201"/>
    </location>
</feature>
<keyword evidence="7 8" id="KW-0472">Membrane</keyword>
<dbReference type="FunFam" id="1.20.1250.20:FF:000028">
    <property type="entry name" value="Sugar phosphate exchanger 3 isoform 1"/>
    <property type="match status" value="1"/>
</dbReference>
<evidence type="ECO:0000256" key="8">
    <source>
        <dbReference type="SAM" id="Phobius"/>
    </source>
</evidence>
<feature type="transmembrane region" description="Helical" evidence="8">
    <location>
        <begin position="114"/>
        <end position="133"/>
    </location>
</feature>
<feature type="transmembrane region" description="Helical" evidence="8">
    <location>
        <begin position="426"/>
        <end position="454"/>
    </location>
</feature>
<comment type="subcellular location">
    <subcellularLocation>
        <location evidence="1">Membrane</location>
        <topology evidence="1">Multi-pass membrane protein</topology>
    </subcellularLocation>
</comment>
<proteinExistence type="inferred from homology"/>
<keyword evidence="4" id="KW-0762">Sugar transport</keyword>
<evidence type="ECO:0000256" key="5">
    <source>
        <dbReference type="ARBA" id="ARBA00022692"/>
    </source>
</evidence>
<dbReference type="PIRSF" id="PIRSF002808">
    <property type="entry name" value="Hexose_phosphate_transp"/>
    <property type="match status" value="1"/>
</dbReference>
<comment type="caution">
    <text evidence="10">The sequence shown here is derived from an EMBL/GenBank/DDBJ whole genome shotgun (WGS) entry which is preliminary data.</text>
</comment>
<reference evidence="10" key="1">
    <citation type="submission" date="2021-08" db="EMBL/GenBank/DDBJ databases">
        <title>WGS assembly of Ceratopteris richardii.</title>
        <authorList>
            <person name="Marchant D.B."/>
            <person name="Chen G."/>
            <person name="Jenkins J."/>
            <person name="Shu S."/>
            <person name="Leebens-Mack J."/>
            <person name="Grimwood J."/>
            <person name="Schmutz J."/>
            <person name="Soltis P."/>
            <person name="Soltis D."/>
            <person name="Chen Z.-H."/>
        </authorList>
    </citation>
    <scope>NUCLEOTIDE SEQUENCE</scope>
    <source>
        <strain evidence="10">Whitten #5841</strain>
        <tissue evidence="10">Leaf</tissue>
    </source>
</reference>
<dbReference type="PROSITE" id="PS50850">
    <property type="entry name" value="MFS"/>
    <property type="match status" value="1"/>
</dbReference>
<dbReference type="Pfam" id="PF07690">
    <property type="entry name" value="MFS_1"/>
    <property type="match status" value="1"/>
</dbReference>
<dbReference type="EMBL" id="CM035438">
    <property type="protein sequence ID" value="KAH7285277.1"/>
    <property type="molecule type" value="Genomic_DNA"/>
</dbReference>
<evidence type="ECO:0000256" key="3">
    <source>
        <dbReference type="ARBA" id="ARBA00022448"/>
    </source>
</evidence>
<dbReference type="OMA" id="VAFWADF"/>
<dbReference type="AlphaFoldDB" id="A0A8T2QMP5"/>
<evidence type="ECO:0000313" key="11">
    <source>
        <dbReference type="Proteomes" id="UP000825935"/>
    </source>
</evidence>
<accession>A0A8T2QMP5</accession>
<dbReference type="InterPro" id="IPR020846">
    <property type="entry name" value="MFS_dom"/>
</dbReference>
<dbReference type="GO" id="GO:0016020">
    <property type="term" value="C:membrane"/>
    <property type="evidence" value="ECO:0007669"/>
    <property type="project" value="UniProtKB-SubCell"/>
</dbReference>
<sequence length="541" mass="58853">MAKSLLTRMPPGLRLFPSIRRNRSRAKAYKVSVLLLTFLAYALLHASRKPPSVVKNVLSSSDSLNYPIIPSNNSTALEWPLSIMFQKRVEPFVSKSSISVSSGWAPFNGSSGTALLGDVDVAFLISYSIGMYFAGHLGDRLELRWFLSGGMVGSGLIVCLFGLAYWWNVHWLGYFFIVQIMGGFLQSTGWPSVVTVIGNWFGKSKRGLIMGVWNSHTSIGNIWGTLMASSVLTYGWGWSFLVPGCALVAGGIMMFLFLVVDPRIVGLASPYDTTLSYQESDGDDEESGLLQPGIKDNKVPLISKDVKSDQEHEEEPETAVGFLEAWSIPRVAPFAFCLFFAKLVAYTFLYWLPYYIKHTEINGEYLSDSTAGNLSTVFDIGGTLGGILAGYISDKLNARAIVAASFTYLALPALLMYRMYGSETFWLNALLLFLAGVCVNGPYALITTAVAADLGTHESLKGSSKALATVTAIIDGTGSIGAAIGPLLTGYISKTGWNSVFIMLILSAVFSGLLITGLVVEEVKELYSRWGLKIPSYKELS</sequence>
<keyword evidence="11" id="KW-1185">Reference proteome</keyword>
<evidence type="ECO:0000256" key="1">
    <source>
        <dbReference type="ARBA" id="ARBA00004141"/>
    </source>
</evidence>
<evidence type="ECO:0000256" key="2">
    <source>
        <dbReference type="ARBA" id="ARBA00009598"/>
    </source>
</evidence>
<feature type="transmembrane region" description="Helical" evidence="8">
    <location>
        <begin position="372"/>
        <end position="393"/>
    </location>
</feature>
<feature type="transmembrane region" description="Helical" evidence="8">
    <location>
        <begin position="213"/>
        <end position="234"/>
    </location>
</feature>
<comment type="similarity">
    <text evidence="2">Belongs to the major facilitator superfamily. Organophosphate:Pi antiporter (OPA) (TC 2.A.1.4) family.</text>
</comment>
<dbReference type="InterPro" id="IPR036259">
    <property type="entry name" value="MFS_trans_sf"/>
</dbReference>
<evidence type="ECO:0000313" key="10">
    <source>
        <dbReference type="EMBL" id="KAH7285277.1"/>
    </source>
</evidence>
<dbReference type="Proteomes" id="UP000825935">
    <property type="component" value="Chromosome 33"/>
</dbReference>
<dbReference type="InterPro" id="IPR000849">
    <property type="entry name" value="Sugar_P_transporter"/>
</dbReference>
<keyword evidence="3" id="KW-0813">Transport</keyword>
<keyword evidence="5 8" id="KW-0812">Transmembrane</keyword>
<feature type="transmembrane region" description="Helical" evidence="8">
    <location>
        <begin position="331"/>
        <end position="352"/>
    </location>
</feature>
<dbReference type="PANTHER" id="PTHR43184">
    <property type="entry name" value="MAJOR FACILITATOR SUPERFAMILY TRANSPORTER 16, ISOFORM B"/>
    <property type="match status" value="1"/>
</dbReference>
<evidence type="ECO:0000256" key="7">
    <source>
        <dbReference type="ARBA" id="ARBA00023136"/>
    </source>
</evidence>
<evidence type="ECO:0000256" key="6">
    <source>
        <dbReference type="ARBA" id="ARBA00022989"/>
    </source>
</evidence>
<dbReference type="Gene3D" id="1.20.1250.20">
    <property type="entry name" value="MFS general substrate transporter like domains"/>
    <property type="match status" value="2"/>
</dbReference>
<feature type="transmembrane region" description="Helical" evidence="8">
    <location>
        <begin position="466"/>
        <end position="488"/>
    </location>
</feature>
<dbReference type="InterPro" id="IPR011701">
    <property type="entry name" value="MFS"/>
</dbReference>
<dbReference type="SUPFAM" id="SSF103473">
    <property type="entry name" value="MFS general substrate transporter"/>
    <property type="match status" value="1"/>
</dbReference>
<name>A0A8T2QMP5_CERRI</name>
<evidence type="ECO:0000256" key="4">
    <source>
        <dbReference type="ARBA" id="ARBA00022597"/>
    </source>
</evidence>
<dbReference type="GO" id="GO:0055062">
    <property type="term" value="P:phosphate ion homeostasis"/>
    <property type="evidence" value="ECO:0007669"/>
    <property type="project" value="UniProtKB-ARBA"/>
</dbReference>
<feature type="transmembrane region" description="Helical" evidence="8">
    <location>
        <begin position="240"/>
        <end position="260"/>
    </location>
</feature>
<keyword evidence="6 8" id="KW-1133">Transmembrane helix</keyword>
<feature type="transmembrane region" description="Helical" evidence="8">
    <location>
        <begin position="400"/>
        <end position="420"/>
    </location>
</feature>
<dbReference type="PANTHER" id="PTHR43184:SF12">
    <property type="entry name" value="SUGAR PHOSPHATE EXCHANGER 3"/>
    <property type="match status" value="1"/>
</dbReference>
<dbReference type="GO" id="GO:0022857">
    <property type="term" value="F:transmembrane transporter activity"/>
    <property type="evidence" value="ECO:0007669"/>
    <property type="project" value="InterPro"/>
</dbReference>
<evidence type="ECO:0000259" key="9">
    <source>
        <dbReference type="PROSITE" id="PS50850"/>
    </source>
</evidence>
<dbReference type="OrthoDB" id="3639251at2759"/>
<feature type="transmembrane region" description="Helical" evidence="8">
    <location>
        <begin position="500"/>
        <end position="520"/>
    </location>
</feature>
<protein>
    <recommendedName>
        <fullName evidence="9">Major facilitator superfamily (MFS) profile domain-containing protein</fullName>
    </recommendedName>
</protein>
<feature type="domain" description="Major facilitator superfamily (MFS) profile" evidence="9">
    <location>
        <begin position="51"/>
        <end position="524"/>
    </location>
</feature>
<feature type="transmembrane region" description="Helical" evidence="8">
    <location>
        <begin position="145"/>
        <end position="167"/>
    </location>
</feature>
<gene>
    <name evidence="10" type="ORF">KP509_33G020300</name>
</gene>